<name>A0ABD5LMB5_AGRRD</name>
<evidence type="ECO:0000259" key="4">
    <source>
        <dbReference type="PROSITE" id="PS50043"/>
    </source>
</evidence>
<evidence type="ECO:0000256" key="1">
    <source>
        <dbReference type="ARBA" id="ARBA00023015"/>
    </source>
</evidence>
<reference evidence="5 6" key="1">
    <citation type="submission" date="2024-06" db="EMBL/GenBank/DDBJ databases">
        <title>Genome sequencing of Agrobacterium spp. from tobacco in Serbia.</title>
        <authorList>
            <person name="Ilicic R.J."/>
            <person name="Studholme D.J."/>
            <person name="Jelusic A."/>
            <person name="Barac G."/>
            <person name="Bagi F."/>
            <person name="Popovic Milovanovic T."/>
        </authorList>
    </citation>
    <scope>NUCLEOTIDE SEQUENCE [LARGE SCALE GENOMIC DNA]</scope>
    <source>
        <strain evidence="5 6">DA1</strain>
    </source>
</reference>
<dbReference type="AlphaFoldDB" id="A0ABD5LMB5"/>
<dbReference type="Pfam" id="PF00196">
    <property type="entry name" value="GerE"/>
    <property type="match status" value="1"/>
</dbReference>
<dbReference type="EMBL" id="JBETME010000005">
    <property type="protein sequence ID" value="MES4991745.1"/>
    <property type="molecule type" value="Genomic_DNA"/>
</dbReference>
<comment type="caution">
    <text evidence="5">The sequence shown here is derived from an EMBL/GenBank/DDBJ whole genome shotgun (WGS) entry which is preliminary data.</text>
</comment>
<evidence type="ECO:0000256" key="2">
    <source>
        <dbReference type="ARBA" id="ARBA00023125"/>
    </source>
</evidence>
<keyword evidence="1" id="KW-0805">Transcription regulation</keyword>
<dbReference type="CDD" id="cd06170">
    <property type="entry name" value="LuxR_C_like"/>
    <property type="match status" value="1"/>
</dbReference>
<sequence>MSVREEQIVSYLMRGQTNREIARSLDISEKTVKHYMTILMQKLDVRNRVEAVLAAQKIGGPPDLFN</sequence>
<dbReference type="GO" id="GO:0003677">
    <property type="term" value="F:DNA binding"/>
    <property type="evidence" value="ECO:0007669"/>
    <property type="project" value="UniProtKB-KW"/>
</dbReference>
<dbReference type="InterPro" id="IPR016032">
    <property type="entry name" value="Sig_transdc_resp-reg_C-effctor"/>
</dbReference>
<evidence type="ECO:0000313" key="5">
    <source>
        <dbReference type="EMBL" id="MES4991745.1"/>
    </source>
</evidence>
<dbReference type="Proteomes" id="UP001438189">
    <property type="component" value="Unassembled WGS sequence"/>
</dbReference>
<accession>A0ABD5LMB5</accession>
<dbReference type="SUPFAM" id="SSF46894">
    <property type="entry name" value="C-terminal effector domain of the bipartite response regulators"/>
    <property type="match status" value="1"/>
</dbReference>
<dbReference type="Gene3D" id="1.10.10.10">
    <property type="entry name" value="Winged helix-like DNA-binding domain superfamily/Winged helix DNA-binding domain"/>
    <property type="match status" value="1"/>
</dbReference>
<evidence type="ECO:0000256" key="3">
    <source>
        <dbReference type="ARBA" id="ARBA00023163"/>
    </source>
</evidence>
<keyword evidence="3" id="KW-0804">Transcription</keyword>
<keyword evidence="2" id="KW-0238">DNA-binding</keyword>
<evidence type="ECO:0000313" key="6">
    <source>
        <dbReference type="Proteomes" id="UP001438189"/>
    </source>
</evidence>
<dbReference type="InterPro" id="IPR000792">
    <property type="entry name" value="Tscrpt_reg_LuxR_C"/>
</dbReference>
<proteinExistence type="predicted"/>
<protein>
    <submittedName>
        <fullName evidence="5">Helix-turn-helix transcriptional regulator</fullName>
    </submittedName>
</protein>
<dbReference type="RefSeq" id="WP_353574315.1">
    <property type="nucleotide sequence ID" value="NZ_JBETME010000005.1"/>
</dbReference>
<dbReference type="PROSITE" id="PS50043">
    <property type="entry name" value="HTH_LUXR_2"/>
    <property type="match status" value="1"/>
</dbReference>
<feature type="domain" description="HTH luxR-type" evidence="4">
    <location>
        <begin position="1"/>
        <end position="59"/>
    </location>
</feature>
<dbReference type="SMART" id="SM00421">
    <property type="entry name" value="HTH_LUXR"/>
    <property type="match status" value="1"/>
</dbReference>
<dbReference type="PANTHER" id="PTHR44688">
    <property type="entry name" value="DNA-BINDING TRANSCRIPTIONAL ACTIVATOR DEVR_DOSR"/>
    <property type="match status" value="1"/>
</dbReference>
<dbReference type="InterPro" id="IPR036388">
    <property type="entry name" value="WH-like_DNA-bd_sf"/>
</dbReference>
<gene>
    <name evidence="5" type="ORF">ABVB70_15520</name>
</gene>
<organism evidence="5 6">
    <name type="scientific">Agrobacterium radiobacter</name>
    <dbReference type="NCBI Taxonomy" id="362"/>
    <lineage>
        <taxon>Bacteria</taxon>
        <taxon>Pseudomonadati</taxon>
        <taxon>Pseudomonadota</taxon>
        <taxon>Alphaproteobacteria</taxon>
        <taxon>Hyphomicrobiales</taxon>
        <taxon>Rhizobiaceae</taxon>
        <taxon>Rhizobium/Agrobacterium group</taxon>
        <taxon>Agrobacterium</taxon>
        <taxon>Agrobacterium tumefaciens complex</taxon>
    </lineage>
</organism>
<dbReference type="PANTHER" id="PTHR44688:SF16">
    <property type="entry name" value="DNA-BINDING TRANSCRIPTIONAL ACTIVATOR DEVR_DOSR"/>
    <property type="match status" value="1"/>
</dbReference>
<dbReference type="PRINTS" id="PR00038">
    <property type="entry name" value="HTHLUXR"/>
</dbReference>